<feature type="domain" description="HAMP" evidence="5">
    <location>
        <begin position="370"/>
        <end position="423"/>
    </location>
</feature>
<dbReference type="AlphaFoldDB" id="A0A2W5DIG8"/>
<dbReference type="FunFam" id="3.30.70.270:FF:000001">
    <property type="entry name" value="Diguanylate cyclase domain protein"/>
    <property type="match status" value="1"/>
</dbReference>
<dbReference type="Gene3D" id="3.30.70.270">
    <property type="match status" value="1"/>
</dbReference>
<dbReference type="GO" id="GO:0005886">
    <property type="term" value="C:plasma membrane"/>
    <property type="evidence" value="ECO:0007669"/>
    <property type="project" value="TreeGrafter"/>
</dbReference>
<evidence type="ECO:0000256" key="2">
    <source>
        <dbReference type="ARBA" id="ARBA00034247"/>
    </source>
</evidence>
<keyword evidence="4" id="KW-0472">Membrane</keyword>
<dbReference type="GO" id="GO:0007165">
    <property type="term" value="P:signal transduction"/>
    <property type="evidence" value="ECO:0007669"/>
    <property type="project" value="InterPro"/>
</dbReference>
<name>A0A2W5DIG8_9BURK</name>
<dbReference type="PANTHER" id="PTHR45138:SF9">
    <property type="entry name" value="DIGUANYLATE CYCLASE DGCM-RELATED"/>
    <property type="match status" value="1"/>
</dbReference>
<accession>A0A2W5DIG8</accession>
<dbReference type="EC" id="2.7.7.65" evidence="1"/>
<dbReference type="SUPFAM" id="SSF55073">
    <property type="entry name" value="Nucleotide cyclase"/>
    <property type="match status" value="1"/>
</dbReference>
<feature type="transmembrane region" description="Helical" evidence="4">
    <location>
        <begin position="346"/>
        <end position="368"/>
    </location>
</feature>
<protein>
    <recommendedName>
        <fullName evidence="1">diguanylate cyclase</fullName>
        <ecNumber evidence="1">2.7.7.65</ecNumber>
    </recommendedName>
</protein>
<dbReference type="PROSITE" id="PS50885">
    <property type="entry name" value="HAMP"/>
    <property type="match status" value="1"/>
</dbReference>
<evidence type="ECO:0000313" key="8">
    <source>
        <dbReference type="Proteomes" id="UP000249633"/>
    </source>
</evidence>
<keyword evidence="4" id="KW-0812">Transmembrane</keyword>
<organism evidence="7 8">
    <name type="scientific">Roseateles depolymerans</name>
    <dbReference type="NCBI Taxonomy" id="76731"/>
    <lineage>
        <taxon>Bacteria</taxon>
        <taxon>Pseudomonadati</taxon>
        <taxon>Pseudomonadota</taxon>
        <taxon>Betaproteobacteria</taxon>
        <taxon>Burkholderiales</taxon>
        <taxon>Sphaerotilaceae</taxon>
        <taxon>Roseateles</taxon>
    </lineage>
</organism>
<dbReference type="Pfam" id="PF00990">
    <property type="entry name" value="GGDEF"/>
    <property type="match status" value="1"/>
</dbReference>
<dbReference type="PROSITE" id="PS50887">
    <property type="entry name" value="GGDEF"/>
    <property type="match status" value="1"/>
</dbReference>
<dbReference type="Gene3D" id="6.10.340.10">
    <property type="match status" value="1"/>
</dbReference>
<evidence type="ECO:0000256" key="1">
    <source>
        <dbReference type="ARBA" id="ARBA00012528"/>
    </source>
</evidence>
<dbReference type="PANTHER" id="PTHR45138">
    <property type="entry name" value="REGULATORY COMPONENTS OF SENSORY TRANSDUCTION SYSTEM"/>
    <property type="match status" value="1"/>
</dbReference>
<comment type="caution">
    <text evidence="7">The sequence shown here is derived from an EMBL/GenBank/DDBJ whole genome shotgun (WGS) entry which is preliminary data.</text>
</comment>
<evidence type="ECO:0000313" key="7">
    <source>
        <dbReference type="EMBL" id="PZP31661.1"/>
    </source>
</evidence>
<evidence type="ECO:0000259" key="6">
    <source>
        <dbReference type="PROSITE" id="PS50887"/>
    </source>
</evidence>
<dbReference type="InterPro" id="IPR043128">
    <property type="entry name" value="Rev_trsase/Diguanyl_cyclase"/>
</dbReference>
<dbReference type="Proteomes" id="UP000249633">
    <property type="component" value="Unassembled WGS sequence"/>
</dbReference>
<gene>
    <name evidence="7" type="ORF">DI603_12520</name>
</gene>
<sequence length="618" mass="67013">MQAANALRRVTLQRLVALAVLLVLVPVVLVQAGFSYRTAQESSARFQEQLASGVSARVFDKVLEFFLVPSRVVHFNAEQFRAGALNAADLADVQRNFLLQLGQQPLLTFVSMGNARGEYYAASRPPRGDDQALRLLEATEAGGRRMALYRVDAGHVRGALVAHGNTHFDARERPWFRAAVGFNSPRWYPAYRYAINDPDAAFDALGIGMSAPLYDRGGSFVGVVTADVALLQLSQLLADITRDLGGTAFLYDDGGHLLATSTAERLYELKGDKDVRTKAVDSGNALIREASRVIAASHQPEGRTVRQVGGESYLLDWRQHALPDGPVITIANMLPQSQFDAPARGLAVNLLLFSTGLLLLGLVLSFVVGRWLARPLVALGEWAAGLGRGDWQQQRPAASPIKEVEALSGALQGMADNLKYHADHLQQEVAARTAELERANTELARLSNTDGLTGLANRRYFDDILAQELARARRHGHPLALVMLDVDDFKPYNDHYGHLAGDHCLVQVAAVLKAHVQRPSDLAARYGGEEFAVIAAHCDLEAALALAEILRARIAGLGLPHAASPRGHVSASLGVAVMQADEGEEGGDARELIRRADKALYLAKRQGRDRVACEPPLT</sequence>
<evidence type="ECO:0000256" key="4">
    <source>
        <dbReference type="SAM" id="Phobius"/>
    </source>
</evidence>
<dbReference type="GO" id="GO:0052621">
    <property type="term" value="F:diguanylate cyclase activity"/>
    <property type="evidence" value="ECO:0007669"/>
    <property type="project" value="UniProtKB-EC"/>
</dbReference>
<evidence type="ECO:0000256" key="3">
    <source>
        <dbReference type="SAM" id="Coils"/>
    </source>
</evidence>
<dbReference type="GO" id="GO:1902201">
    <property type="term" value="P:negative regulation of bacterial-type flagellum-dependent cell motility"/>
    <property type="evidence" value="ECO:0007669"/>
    <property type="project" value="TreeGrafter"/>
</dbReference>
<feature type="domain" description="GGDEF" evidence="6">
    <location>
        <begin position="477"/>
        <end position="616"/>
    </location>
</feature>
<keyword evidence="3" id="KW-0175">Coiled coil</keyword>
<dbReference type="InterPro" id="IPR029787">
    <property type="entry name" value="Nucleotide_cyclase"/>
</dbReference>
<dbReference type="GO" id="GO:0043709">
    <property type="term" value="P:cell adhesion involved in single-species biofilm formation"/>
    <property type="evidence" value="ECO:0007669"/>
    <property type="project" value="TreeGrafter"/>
</dbReference>
<reference evidence="7 8" key="1">
    <citation type="submission" date="2017-08" db="EMBL/GenBank/DDBJ databases">
        <title>Infants hospitalized years apart are colonized by the same room-sourced microbial strains.</title>
        <authorList>
            <person name="Brooks B."/>
            <person name="Olm M.R."/>
            <person name="Firek B.A."/>
            <person name="Baker R."/>
            <person name="Thomas B.C."/>
            <person name="Morowitz M.J."/>
            <person name="Banfield J.F."/>
        </authorList>
    </citation>
    <scope>NUCLEOTIDE SEQUENCE [LARGE SCALE GENOMIC DNA]</scope>
    <source>
        <strain evidence="7">S2_012_000_R2_81</strain>
    </source>
</reference>
<proteinExistence type="predicted"/>
<evidence type="ECO:0000259" key="5">
    <source>
        <dbReference type="PROSITE" id="PS50885"/>
    </source>
</evidence>
<dbReference type="InterPro" id="IPR003660">
    <property type="entry name" value="HAMP_dom"/>
</dbReference>
<dbReference type="SMART" id="SM00267">
    <property type="entry name" value="GGDEF"/>
    <property type="match status" value="1"/>
</dbReference>
<dbReference type="EMBL" id="QFOD01000010">
    <property type="protein sequence ID" value="PZP31661.1"/>
    <property type="molecule type" value="Genomic_DNA"/>
</dbReference>
<comment type="catalytic activity">
    <reaction evidence="2">
        <text>2 GTP = 3',3'-c-di-GMP + 2 diphosphate</text>
        <dbReference type="Rhea" id="RHEA:24898"/>
        <dbReference type="ChEBI" id="CHEBI:33019"/>
        <dbReference type="ChEBI" id="CHEBI:37565"/>
        <dbReference type="ChEBI" id="CHEBI:58805"/>
        <dbReference type="EC" id="2.7.7.65"/>
    </reaction>
</comment>
<dbReference type="NCBIfam" id="TIGR00254">
    <property type="entry name" value="GGDEF"/>
    <property type="match status" value="1"/>
</dbReference>
<dbReference type="InterPro" id="IPR000160">
    <property type="entry name" value="GGDEF_dom"/>
</dbReference>
<dbReference type="Gene3D" id="3.30.450.20">
    <property type="entry name" value="PAS domain"/>
    <property type="match status" value="1"/>
</dbReference>
<keyword evidence="4" id="KW-1133">Transmembrane helix</keyword>
<dbReference type="CDD" id="cd01949">
    <property type="entry name" value="GGDEF"/>
    <property type="match status" value="1"/>
</dbReference>
<feature type="coiled-coil region" evidence="3">
    <location>
        <begin position="422"/>
        <end position="449"/>
    </location>
</feature>
<dbReference type="InterPro" id="IPR050469">
    <property type="entry name" value="Diguanylate_Cyclase"/>
</dbReference>